<dbReference type="Proteomes" id="UP000076532">
    <property type="component" value="Unassembled WGS sequence"/>
</dbReference>
<protein>
    <submittedName>
        <fullName evidence="2">TPR-like protein</fullName>
    </submittedName>
</protein>
<dbReference type="Pfam" id="PF13424">
    <property type="entry name" value="TPR_12"/>
    <property type="match status" value="1"/>
</dbReference>
<reference evidence="2 3" key="1">
    <citation type="journal article" date="2016" name="Mol. Biol. Evol.">
        <title>Comparative Genomics of Early-Diverging Mushroom-Forming Fungi Provides Insights into the Origins of Lignocellulose Decay Capabilities.</title>
        <authorList>
            <person name="Nagy L.G."/>
            <person name="Riley R."/>
            <person name="Tritt A."/>
            <person name="Adam C."/>
            <person name="Daum C."/>
            <person name="Floudas D."/>
            <person name="Sun H."/>
            <person name="Yadav J.S."/>
            <person name="Pangilinan J."/>
            <person name="Larsson K.H."/>
            <person name="Matsuura K."/>
            <person name="Barry K."/>
            <person name="Labutti K."/>
            <person name="Kuo R."/>
            <person name="Ohm R.A."/>
            <person name="Bhattacharya S.S."/>
            <person name="Shirouzu T."/>
            <person name="Yoshinaga Y."/>
            <person name="Martin F.M."/>
            <person name="Grigoriev I.V."/>
            <person name="Hibbett D.S."/>
        </authorList>
    </citation>
    <scope>NUCLEOTIDE SEQUENCE [LARGE SCALE GENOMIC DNA]</scope>
    <source>
        <strain evidence="2 3">CBS 109695</strain>
    </source>
</reference>
<dbReference type="SUPFAM" id="SSF48452">
    <property type="entry name" value="TPR-like"/>
    <property type="match status" value="2"/>
</dbReference>
<organism evidence="2 3">
    <name type="scientific">Athelia psychrophila</name>
    <dbReference type="NCBI Taxonomy" id="1759441"/>
    <lineage>
        <taxon>Eukaryota</taxon>
        <taxon>Fungi</taxon>
        <taxon>Dikarya</taxon>
        <taxon>Basidiomycota</taxon>
        <taxon>Agaricomycotina</taxon>
        <taxon>Agaricomycetes</taxon>
        <taxon>Agaricomycetidae</taxon>
        <taxon>Atheliales</taxon>
        <taxon>Atheliaceae</taxon>
        <taxon>Athelia</taxon>
    </lineage>
</organism>
<keyword evidence="3" id="KW-1185">Reference proteome</keyword>
<sequence length="845" mass="92776">MSSGIKNSLEARKQLRDDPEITGDRPASSIIHTATTTSFSTIGTSGQVTNIAGHVIHGNVNMHMYNGTSILSSSLNVPPPSQPSAPDIWFGRDGIVSTLATIITGNENPRIAILGAGGMGKTATALHLMQHEAVVARYRTRAFFVACDAATSAEWLASRILQVIGVSAGTGENLVTAMHNALKCAPPTLFVLDNFESLWDADKNHTATRDLLQKIADSPSSTLIITMRATTPPPGIRWTFFKSLPPLAASSAREVFLAINASFCDGWDDGKEVLEELLRELDHVPLAIHLLAHVSTDMSPKFVLKQWQKQRTQILSLDRYTTDKLESVNVSISFSMNSLDVERNPEAIQLLGMLCLLPDGLLHWQERLDIIEETFETATSDLLLLRNLALVYTVGGKLGVLSPIRYFVLKHHPPDARHAQCIYHIIWELVRTYAPVDFGPGLHGAIMALSPEMGNIGNLIDHAVAHDPGEIIVDIVIQISWHLWRTHPSSHLLKRVSGLVPSVTTQMQARYFQVSGNIRYLQSEYIEAASAFTQARDFFLETKDRLGAARCLRRLGDVLSMQSNYSKAIAILMDARAQFIEIGEHLGAAQCLKSLGGILFRQANYSEAKAILTDARAQFIKIVDRLGAAQCSLSLGNILIMQSNYSEATAIFTSAQAEFFQIGDWLGYAQCSESLGDIFRVQGNYSEATAILTSARAQFIDIGDRMGAAQCSQSLGHILRSQRNYSDATVILMDARSQFIEIGDRLGTARCSQILGNILSDQGNDSEATAILTDARAQFIEIGNRVSNAECSASLGDILLRQRNYTEAENLLAHARDQFIDIGRHEWTAYCTALLEQCVRTKDKG</sequence>
<dbReference type="AlphaFoldDB" id="A0A166SGV7"/>
<gene>
    <name evidence="2" type="ORF">FIBSPDRAFT_815970</name>
</gene>
<dbReference type="InterPro" id="IPR011990">
    <property type="entry name" value="TPR-like_helical_dom_sf"/>
</dbReference>
<dbReference type="STRING" id="436010.A0A166SGV7"/>
<dbReference type="PANTHER" id="PTHR47691:SF3">
    <property type="entry name" value="HTH-TYPE TRANSCRIPTIONAL REGULATOR RV0890C-RELATED"/>
    <property type="match status" value="1"/>
</dbReference>
<dbReference type="SUPFAM" id="SSF52540">
    <property type="entry name" value="P-loop containing nucleoside triphosphate hydrolases"/>
    <property type="match status" value="1"/>
</dbReference>
<evidence type="ECO:0000313" key="3">
    <source>
        <dbReference type="Proteomes" id="UP000076532"/>
    </source>
</evidence>
<name>A0A166SGV7_9AGAM</name>
<accession>A0A166SGV7</accession>
<dbReference type="Gene3D" id="3.40.50.300">
    <property type="entry name" value="P-loop containing nucleotide triphosphate hydrolases"/>
    <property type="match status" value="1"/>
</dbReference>
<feature type="domain" description="NACHT" evidence="1">
    <location>
        <begin position="111"/>
        <end position="234"/>
    </location>
</feature>
<dbReference type="InterPro" id="IPR007111">
    <property type="entry name" value="NACHT_NTPase"/>
</dbReference>
<dbReference type="InterPro" id="IPR027417">
    <property type="entry name" value="P-loop_NTPase"/>
</dbReference>
<dbReference type="Pfam" id="PF05729">
    <property type="entry name" value="NACHT"/>
    <property type="match status" value="1"/>
</dbReference>
<dbReference type="Gene3D" id="1.25.40.10">
    <property type="entry name" value="Tetratricopeptide repeat domain"/>
    <property type="match status" value="2"/>
</dbReference>
<dbReference type="EMBL" id="KV417498">
    <property type="protein sequence ID" value="KZP29434.1"/>
    <property type="molecule type" value="Genomic_DNA"/>
</dbReference>
<evidence type="ECO:0000313" key="2">
    <source>
        <dbReference type="EMBL" id="KZP29434.1"/>
    </source>
</evidence>
<dbReference type="PANTHER" id="PTHR47691">
    <property type="entry name" value="REGULATOR-RELATED"/>
    <property type="match status" value="1"/>
</dbReference>
<proteinExistence type="predicted"/>
<evidence type="ECO:0000259" key="1">
    <source>
        <dbReference type="Pfam" id="PF05729"/>
    </source>
</evidence>
<dbReference type="OrthoDB" id="621413at2759"/>